<evidence type="ECO:0000313" key="9">
    <source>
        <dbReference type="EMBL" id="EFC49243.1"/>
    </source>
</evidence>
<keyword evidence="4 7" id="KW-0472">Membrane</keyword>
<feature type="domain" description="Amino acid transporter transmembrane" evidence="8">
    <location>
        <begin position="15"/>
        <end position="434"/>
    </location>
</feature>
<evidence type="ECO:0000259" key="8">
    <source>
        <dbReference type="Pfam" id="PF01490"/>
    </source>
</evidence>
<dbReference type="VEuPathDB" id="AmoebaDB:NAEGRDRAFT_62744"/>
<feature type="transmembrane region" description="Helical" evidence="7">
    <location>
        <begin position="341"/>
        <end position="365"/>
    </location>
</feature>
<evidence type="ECO:0000256" key="4">
    <source>
        <dbReference type="ARBA" id="ARBA00023136"/>
    </source>
</evidence>
<feature type="transmembrane region" description="Helical" evidence="7">
    <location>
        <begin position="284"/>
        <end position="308"/>
    </location>
</feature>
<dbReference type="Proteomes" id="UP000006671">
    <property type="component" value="Unassembled WGS sequence"/>
</dbReference>
<feature type="transmembrane region" description="Helical" evidence="7">
    <location>
        <begin position="253"/>
        <end position="272"/>
    </location>
</feature>
<evidence type="ECO:0000256" key="5">
    <source>
        <dbReference type="ARBA" id="ARBA00023180"/>
    </source>
</evidence>
<name>D2V1Z0_NAEGR</name>
<dbReference type="eggNOG" id="KOG3832">
    <property type="taxonomic scope" value="Eukaryota"/>
</dbReference>
<dbReference type="InterPro" id="IPR013057">
    <property type="entry name" value="AA_transpt_TM"/>
</dbReference>
<feature type="transmembrane region" description="Helical" evidence="7">
    <location>
        <begin position="499"/>
        <end position="521"/>
    </location>
</feature>
<keyword evidence="5" id="KW-0325">Glycoprotein</keyword>
<feature type="transmembrane region" description="Helical" evidence="7">
    <location>
        <begin position="41"/>
        <end position="65"/>
    </location>
</feature>
<protein>
    <submittedName>
        <fullName evidence="9">Predicted protein</fullName>
    </submittedName>
</protein>
<reference evidence="9 10" key="1">
    <citation type="journal article" date="2010" name="Cell">
        <title>The genome of Naegleria gruberi illuminates early eukaryotic versatility.</title>
        <authorList>
            <person name="Fritz-Laylin L.K."/>
            <person name="Prochnik S.E."/>
            <person name="Ginger M.L."/>
            <person name="Dacks J.B."/>
            <person name="Carpenter M.L."/>
            <person name="Field M.C."/>
            <person name="Kuo A."/>
            <person name="Paredez A."/>
            <person name="Chapman J."/>
            <person name="Pham J."/>
            <person name="Shu S."/>
            <person name="Neupane R."/>
            <person name="Cipriano M."/>
            <person name="Mancuso J."/>
            <person name="Tu H."/>
            <person name="Salamov A."/>
            <person name="Lindquist E."/>
            <person name="Shapiro H."/>
            <person name="Lucas S."/>
            <person name="Grigoriev I.V."/>
            <person name="Cande W.Z."/>
            <person name="Fulton C."/>
            <person name="Rokhsar D.S."/>
            <person name="Dawson S.C."/>
        </authorList>
    </citation>
    <scope>NUCLEOTIDE SEQUENCE [LARGE SCALE GENOMIC DNA]</scope>
    <source>
        <strain evidence="9 10">NEG-M</strain>
    </source>
</reference>
<dbReference type="OrthoDB" id="294541at2759"/>
<evidence type="ECO:0000313" key="10">
    <source>
        <dbReference type="Proteomes" id="UP000006671"/>
    </source>
</evidence>
<dbReference type="GO" id="GO:0016020">
    <property type="term" value="C:membrane"/>
    <property type="evidence" value="ECO:0007669"/>
    <property type="project" value="UniProtKB-SubCell"/>
</dbReference>
<evidence type="ECO:0000256" key="3">
    <source>
        <dbReference type="ARBA" id="ARBA00022989"/>
    </source>
</evidence>
<keyword evidence="3 7" id="KW-1133">Transmembrane helix</keyword>
<evidence type="ECO:0000256" key="6">
    <source>
        <dbReference type="ARBA" id="ARBA00038166"/>
    </source>
</evidence>
<dbReference type="PANTHER" id="PTHR16189">
    <property type="entry name" value="TRANSMEMBRANE PROTEIN 104-RELATED"/>
    <property type="match status" value="1"/>
</dbReference>
<feature type="transmembrane region" description="Helical" evidence="7">
    <location>
        <begin position="386"/>
        <end position="406"/>
    </location>
</feature>
<feature type="transmembrane region" description="Helical" evidence="7">
    <location>
        <begin position="215"/>
        <end position="233"/>
    </location>
</feature>
<sequence>MAGAAAVGASYSKKIAFVYIFNLIVGVGALALPYAFHKAGIISGVMVLALNAFMAFICVTFVIEVMSSSNYMLKRNEEGKRLIDNSTSVNLPLEEQQPTKKKKKKAEQISPELQTYLSNPFSILERTEIGKMTEQFLGVIGKSIFYVVIIVYLFGDLAIYAVSVPTSLLKVTGPMFGLDPKSTYYIYLGIFSCIVVPFSFFNFQKTKYLQYMTLATRNIAFFLMILLSLIFIIEGNGSTKNLQFFNFSMESFSKLFSISIYAFMCHHSLPSIISPIHDKRRLTIMFVVDFVMIFFAYVCMCYVAVFAFGEQPFETCSNRIHDGPPCEIQALFTLNFTTYRYTLIAAFLALFPVFTLTSNYPLIAITLRNNTQILFEKVKIIHEWKYNSYLFSALASIPPIILAFAYQNISTLVSFTGGFAGLFIQCIFPTLLAVFARVKVMKMEEELENESSYSINAEEPPVQTKSEALKKLGKKIFVFLFTTPRRILKNPHTSPFSQGYWVIGILLFSLFALVVNSYSLIKCDILQECK</sequence>
<organism evidence="10">
    <name type="scientific">Naegleria gruberi</name>
    <name type="common">Amoeba</name>
    <dbReference type="NCBI Taxonomy" id="5762"/>
    <lineage>
        <taxon>Eukaryota</taxon>
        <taxon>Discoba</taxon>
        <taxon>Heterolobosea</taxon>
        <taxon>Tetramitia</taxon>
        <taxon>Eutetramitia</taxon>
        <taxon>Vahlkampfiidae</taxon>
        <taxon>Naegleria</taxon>
    </lineage>
</organism>
<evidence type="ECO:0000256" key="1">
    <source>
        <dbReference type="ARBA" id="ARBA00004141"/>
    </source>
</evidence>
<feature type="transmembrane region" description="Helical" evidence="7">
    <location>
        <begin position="184"/>
        <end position="203"/>
    </location>
</feature>
<dbReference type="RefSeq" id="XP_002681987.1">
    <property type="nucleotide sequence ID" value="XM_002681941.1"/>
</dbReference>
<comment type="similarity">
    <text evidence="6">Belongs to the TMEM104 family.</text>
</comment>
<feature type="transmembrane region" description="Helical" evidence="7">
    <location>
        <begin position="144"/>
        <end position="164"/>
    </location>
</feature>
<keyword evidence="10" id="KW-1185">Reference proteome</keyword>
<dbReference type="InParanoid" id="D2V1Z0"/>
<gene>
    <name evidence="9" type="ORF">NAEGRDRAFT_62744</name>
</gene>
<proteinExistence type="inferred from homology"/>
<dbReference type="PANTHER" id="PTHR16189:SF0">
    <property type="entry name" value="TRANSMEMBRANE PROTEIN 104"/>
    <property type="match status" value="1"/>
</dbReference>
<dbReference type="AlphaFoldDB" id="D2V1Z0"/>
<comment type="subcellular location">
    <subcellularLocation>
        <location evidence="1">Membrane</location>
        <topology evidence="1">Multi-pass membrane protein</topology>
    </subcellularLocation>
</comment>
<feature type="transmembrane region" description="Helical" evidence="7">
    <location>
        <begin position="16"/>
        <end position="35"/>
    </location>
</feature>
<dbReference type="KEGG" id="ngr:NAEGRDRAFT_62744"/>
<evidence type="ECO:0000256" key="7">
    <source>
        <dbReference type="SAM" id="Phobius"/>
    </source>
</evidence>
<feature type="transmembrane region" description="Helical" evidence="7">
    <location>
        <begin position="412"/>
        <end position="435"/>
    </location>
</feature>
<keyword evidence="2 7" id="KW-0812">Transmembrane</keyword>
<dbReference type="OMA" id="GHREGHP"/>
<dbReference type="EMBL" id="GG738848">
    <property type="protein sequence ID" value="EFC49243.1"/>
    <property type="molecule type" value="Genomic_DNA"/>
</dbReference>
<accession>D2V1Z0</accession>
<dbReference type="Pfam" id="PF01490">
    <property type="entry name" value="Aa_trans"/>
    <property type="match status" value="1"/>
</dbReference>
<evidence type="ECO:0000256" key="2">
    <source>
        <dbReference type="ARBA" id="ARBA00022692"/>
    </source>
</evidence>
<dbReference type="GeneID" id="8852613"/>